<name>A0A2L0F1E2_SORCE</name>
<gene>
    <name evidence="1" type="ORF">SOCE26_068660</name>
</gene>
<protein>
    <recommendedName>
        <fullName evidence="3">Gingipain domain-containing protein</fullName>
    </recommendedName>
</protein>
<dbReference type="AlphaFoldDB" id="A0A2L0F1E2"/>
<dbReference type="EMBL" id="CP012673">
    <property type="protein sequence ID" value="AUX45384.1"/>
    <property type="molecule type" value="Genomic_DNA"/>
</dbReference>
<dbReference type="OrthoDB" id="3078209at2"/>
<evidence type="ECO:0008006" key="3">
    <source>
        <dbReference type="Google" id="ProtNLM"/>
    </source>
</evidence>
<proteinExistence type="predicted"/>
<sequence length="552" mass="59317">MNIELLLAHADDHRPILAEGIPPAALSAAPRPAELPLPTHLRYDAADPESLPDQRWGVIAPEGPAGDRLLGAVAPLCQARREAQGADVRVYRVPAGMGPVDAARWKEEVYWDRSVREEDLPRYLLILGDADQVSWDLQLRLASDTFIGRVAFAAEAGYAAYADKVLRWERAEAAAAARAVFLTVRDGTAATTLGHEALMKPTLELASARKAEGVFPASEIVAAFDDVLSPLDALLEHAARREPGMLFTISHGIGAPRGGWKSLAEQRALQGAMALGLGQRLAAEDLRSRPFLPGGVWFLLACYGAGTPSVSAYRHWLERMRAAGQYAGRVDAVLAGLPAGSAPPFVAALPQAALENPDGPLAVIGHVDLAWTYSFQDAGAPRGSRPARFQGIFRALADGGRAGVAYHELLRFFAETSVELTTLDNEDARAGAAAAGDAELARKAHLWMLRNDLAGYVLLGDPAARLPIARTPGRPRPPATLPDVQAIVGFKLKAERKVALDPRRMEEAVLELLGEPEAQDAIADRVGISRSELRRWADIYRDAGRAALAKIR</sequence>
<dbReference type="Proteomes" id="UP000238348">
    <property type="component" value="Chromosome"/>
</dbReference>
<organism evidence="1 2">
    <name type="scientific">Sorangium cellulosum</name>
    <name type="common">Polyangium cellulosum</name>
    <dbReference type="NCBI Taxonomy" id="56"/>
    <lineage>
        <taxon>Bacteria</taxon>
        <taxon>Pseudomonadati</taxon>
        <taxon>Myxococcota</taxon>
        <taxon>Polyangia</taxon>
        <taxon>Polyangiales</taxon>
        <taxon>Polyangiaceae</taxon>
        <taxon>Sorangium</taxon>
    </lineage>
</organism>
<accession>A0A2L0F1E2</accession>
<reference evidence="1 2" key="1">
    <citation type="submission" date="2015-09" db="EMBL/GenBank/DDBJ databases">
        <title>Sorangium comparison.</title>
        <authorList>
            <person name="Zaburannyi N."/>
            <person name="Bunk B."/>
            <person name="Overmann J."/>
            <person name="Mueller R."/>
        </authorList>
    </citation>
    <scope>NUCLEOTIDE SEQUENCE [LARGE SCALE GENOMIC DNA]</scope>
    <source>
        <strain evidence="1 2">So ce26</strain>
    </source>
</reference>
<evidence type="ECO:0000313" key="1">
    <source>
        <dbReference type="EMBL" id="AUX45384.1"/>
    </source>
</evidence>
<dbReference type="RefSeq" id="WP_104983771.1">
    <property type="nucleotide sequence ID" value="NZ_CP012673.1"/>
</dbReference>
<evidence type="ECO:0000313" key="2">
    <source>
        <dbReference type="Proteomes" id="UP000238348"/>
    </source>
</evidence>